<feature type="compositionally biased region" description="Polar residues" evidence="3">
    <location>
        <begin position="1892"/>
        <end position="1912"/>
    </location>
</feature>
<evidence type="ECO:0000256" key="1">
    <source>
        <dbReference type="ARBA" id="ARBA00023054"/>
    </source>
</evidence>
<evidence type="ECO:0000313" key="5">
    <source>
        <dbReference type="Proteomes" id="UP000076761"/>
    </source>
</evidence>
<sequence>MAATRQHPPRLHIPPSINNAQPPQGFEGTPMFSPALPSGLPQFPMNPHAVLQTPLQASFLPPHGLHGRPPHMGHGSRPSLAHLALAGMPIPSGVPMTPLGQNQFPPPMLLNGAPFGPPLTTRNRRAPSISIGGPPKAPLGGPGRNHSPLPVPLATSAASNGNVAPTQKARKCVVNLPKETVKDEENADTITRPSWARTPMHLSYLPAESDIRPPETISVEAYPSDAWRYELPDSVDVFLPGKGAWNAIKQKVIEEKLERLGVERGSGSNVPHIHAPHARAASISSPADPALLFFKLNKLQQSQNASASNSLSTSPQPGSSLSASPNPQIPPRFQNRHGHSMSLAQPSTAQASSVFYNPASGFNPFGPTATLGSDSISPRPLSVGDARSDMIAPQARVPVTISSLAPPLSSTRPESRPDFIRGFGLDIPEEREEDLEAEEAPTEDGANADESTVTENEGDVIIDAAIDEVDLAMEQDVVTAGPSSRVHSRHVSRLSATLSLRSVGGHLDLPVDGLPRSLNAADPLVSELDHEAVQEWTGSEDLRTGAEKSDDEESLGEFSNPSDEERARLQRLHRRTMRRGKGDMETPRRLPNFPRPPEMAPAYMSIPPDMGKDDEIMSNPSDEGHASEGHAHLGIDSSEYYRPSSHDSSIGGRPLPPLPHSRQPSAQFSYHDPALAHSRHPSEQLTYSNLSQPALPRRESLNPLAKPFVFGAPAASAFVPPALDTAPLPPTLEPSQATHSRVPSFGKPLNAAAQEFKPTFSFVPPPAAAQFTFTAPLPESSRPLPVPPTQPTPVRAQQGREKRQRLSPTEDVEMVINADTDADDAAVDMEDETGRYSFKSFKFPPVSESPQVVRRSAPTTPPGSNKYEDLGAGTKPFTFGGFSTFPSVPTDAGSSPGARETELPADITTLAQQGSPSPIVRDLPIPPTFKPKRAPIPLDFKHPVSTNTVPAGLFKALVNGNGEERTRRAVRSRLSSREIFDHVPRSSLDDTNVPSISRKISRSRLATDPLRRDSMASSTESIAMRPRRSSLPALHSAAGSSFSGISIPPIANLSKRDDLDQYERRLEVLLDAKIEELRQDLYDIRQSGDATINPSTEAMINEVVTLFRTQLQESAVRDLENSQADARGELDFQLIREVIERGQAEAQVVIRQELAELGQRVEMQTLGSQHGLGPAIEEYSARTINAIVSSVSQLAGRVESLASAAGSASAGLPPSLDRESLVRDIVTVLSPQLASLRSEPIDYEGLTTQLSQAVKPHIAQLIDLASDKRETAGLIVDRLLPLLPNLETPPTLDEEAIVTRLTTEMRRVVAPLDAHEIKEHVSDLVVERLDSRLAVRDKAFNMDVLTTKVSESVSSLLQPLMDTVTTAEVLKDSQQALSAQSEKLANIQENIMASLSALPTQVLAATERLQTVQADLEGRDKQFMEALKATVGAPHLASSINELLNSQRTIVGLNDEIATFRREVMSSLEALPDMLTASTKVLQDAYSDLISRAGSRQDQDELRRLTATNTELQVQLAKARGAHGQVRVEKDTLNERLIAVEAERDRLRVQIEDLETTATAKTTEADALESKTSELEEALSRALARLKSSDVASQTHQERIAELERTSRELRTDKEALKTKVDSLDSQARIAIHDKEAAERALDILQKEHDRILSQQVELDDLRRTTEQLEQVIALIQKSDNEEIRELRRIRDRSKTIEGEYAALQKRVKEQETKVASSERAATAAKQTLTTTQQRAAEWEKRAKEYEADLELTRTRLDYEEQKGVQLDADYSLAKLQLEEKDADARLSKDRESKLRDQVSSLEAQVARLQGELEKTASAPAPLTVQNVQNGTARSVSRASTVYGPSRSSTPVAVNGKAGSRTGVISPPQTGVWESMHAPRPYRNAVPVTPKGRQSQYYRPQIASPTPSTVSLAPTLGEDGWWS</sequence>
<keyword evidence="1 2" id="KW-0175">Coiled coil</keyword>
<name>A0A165S507_9AGAM</name>
<feature type="compositionally biased region" description="Basic residues" evidence="3">
    <location>
        <begin position="569"/>
        <end position="579"/>
    </location>
</feature>
<feature type="coiled-coil region" evidence="2">
    <location>
        <begin position="1502"/>
        <end position="1763"/>
    </location>
</feature>
<evidence type="ECO:0000256" key="3">
    <source>
        <dbReference type="SAM" id="MobiDB-lite"/>
    </source>
</evidence>
<protein>
    <submittedName>
        <fullName evidence="4">Uncharacterized protein</fullName>
    </submittedName>
</protein>
<feature type="compositionally biased region" description="Acidic residues" evidence="3">
    <location>
        <begin position="432"/>
        <end position="442"/>
    </location>
</feature>
<dbReference type="PANTHER" id="PTHR32083">
    <property type="entry name" value="CILIA AND FLAGELLA-ASSOCIATED PROTEIN 58-RELATED"/>
    <property type="match status" value="1"/>
</dbReference>
<reference evidence="4 5" key="1">
    <citation type="journal article" date="2016" name="Mol. Biol. Evol.">
        <title>Comparative Genomics of Early-Diverging Mushroom-Forming Fungi Provides Insights into the Origins of Lignocellulose Decay Capabilities.</title>
        <authorList>
            <person name="Nagy L.G."/>
            <person name="Riley R."/>
            <person name="Tritt A."/>
            <person name="Adam C."/>
            <person name="Daum C."/>
            <person name="Floudas D."/>
            <person name="Sun H."/>
            <person name="Yadav J.S."/>
            <person name="Pangilinan J."/>
            <person name="Larsson K.H."/>
            <person name="Matsuura K."/>
            <person name="Barry K."/>
            <person name="Labutti K."/>
            <person name="Kuo R."/>
            <person name="Ohm R.A."/>
            <person name="Bhattacharya S.S."/>
            <person name="Shirouzu T."/>
            <person name="Yoshinaga Y."/>
            <person name="Martin F.M."/>
            <person name="Grigoriev I.V."/>
            <person name="Hibbett D.S."/>
        </authorList>
    </citation>
    <scope>NUCLEOTIDE SEQUENCE [LARGE SCALE GENOMIC DNA]</scope>
    <source>
        <strain evidence="4 5">HHB14362 ss-1</strain>
    </source>
</reference>
<feature type="compositionally biased region" description="Low complexity" evidence="3">
    <location>
        <begin position="304"/>
        <end position="317"/>
    </location>
</feature>
<feature type="region of interest" description="Disordered" evidence="3">
    <location>
        <begin position="1830"/>
        <end position="1923"/>
    </location>
</feature>
<feature type="region of interest" description="Disordered" evidence="3">
    <location>
        <begin position="94"/>
        <end position="145"/>
    </location>
</feature>
<feature type="region of interest" description="Disordered" evidence="3">
    <location>
        <begin position="777"/>
        <end position="808"/>
    </location>
</feature>
<feature type="region of interest" description="Disordered" evidence="3">
    <location>
        <begin position="432"/>
        <end position="456"/>
    </location>
</feature>
<dbReference type="PANTHER" id="PTHR32083:SF48">
    <property type="entry name" value="TRANS-GOLGI NETWORK-LOCALIZED SYP41-INTERACTING PROTEIN 1"/>
    <property type="match status" value="1"/>
</dbReference>
<dbReference type="EMBL" id="KV425576">
    <property type="protein sequence ID" value="KZT24681.1"/>
    <property type="molecule type" value="Genomic_DNA"/>
</dbReference>
<feature type="region of interest" description="Disordered" evidence="3">
    <location>
        <begin position="1"/>
        <end position="47"/>
    </location>
</feature>
<feature type="coiled-coil region" evidence="2">
    <location>
        <begin position="1792"/>
        <end position="1819"/>
    </location>
</feature>
<proteinExistence type="predicted"/>
<feature type="coiled-coil region" evidence="2">
    <location>
        <begin position="1052"/>
        <end position="1079"/>
    </location>
</feature>
<organism evidence="4 5">
    <name type="scientific">Neolentinus lepideus HHB14362 ss-1</name>
    <dbReference type="NCBI Taxonomy" id="1314782"/>
    <lineage>
        <taxon>Eukaryota</taxon>
        <taxon>Fungi</taxon>
        <taxon>Dikarya</taxon>
        <taxon>Basidiomycota</taxon>
        <taxon>Agaricomycotina</taxon>
        <taxon>Agaricomycetes</taxon>
        <taxon>Gloeophyllales</taxon>
        <taxon>Gloeophyllaceae</taxon>
        <taxon>Neolentinus</taxon>
    </lineage>
</organism>
<feature type="compositionally biased region" description="Basic and acidic residues" evidence="3">
    <location>
        <begin position="622"/>
        <end position="633"/>
    </location>
</feature>
<feature type="compositionally biased region" description="Polar residues" evidence="3">
    <location>
        <begin position="683"/>
        <end position="692"/>
    </location>
</feature>
<dbReference type="OrthoDB" id="3357224at2759"/>
<feature type="region of interest" description="Disordered" evidence="3">
    <location>
        <begin position="1004"/>
        <end position="1039"/>
    </location>
</feature>
<evidence type="ECO:0000256" key="2">
    <source>
        <dbReference type="SAM" id="Coils"/>
    </source>
</evidence>
<feature type="region of interest" description="Disordered" evidence="3">
    <location>
        <begin position="849"/>
        <end position="869"/>
    </location>
</feature>
<feature type="region of interest" description="Disordered" evidence="3">
    <location>
        <begin position="535"/>
        <end position="694"/>
    </location>
</feature>
<dbReference type="InParanoid" id="A0A165S507"/>
<evidence type="ECO:0000313" key="4">
    <source>
        <dbReference type="EMBL" id="KZT24681.1"/>
    </source>
</evidence>
<accession>A0A165S507</accession>
<dbReference type="Proteomes" id="UP000076761">
    <property type="component" value="Unassembled WGS sequence"/>
</dbReference>
<dbReference type="GO" id="GO:0005856">
    <property type="term" value="C:cytoskeleton"/>
    <property type="evidence" value="ECO:0007669"/>
    <property type="project" value="TreeGrafter"/>
</dbReference>
<dbReference type="STRING" id="1314782.A0A165S507"/>
<keyword evidence="5" id="KW-1185">Reference proteome</keyword>
<feature type="region of interest" description="Disordered" evidence="3">
    <location>
        <begin position="59"/>
        <end position="78"/>
    </location>
</feature>
<feature type="compositionally biased region" description="Polar residues" evidence="3">
    <location>
        <begin position="1830"/>
        <end position="1840"/>
    </location>
</feature>
<feature type="region of interest" description="Disordered" evidence="3">
    <location>
        <begin position="304"/>
        <end position="346"/>
    </location>
</feature>
<gene>
    <name evidence="4" type="ORF">NEOLEDRAFT_1093966</name>
</gene>